<feature type="transmembrane region" description="Helical" evidence="6">
    <location>
        <begin position="550"/>
        <end position="569"/>
    </location>
</feature>
<evidence type="ECO:0000256" key="6">
    <source>
        <dbReference type="SAM" id="Phobius"/>
    </source>
</evidence>
<dbReference type="InterPro" id="IPR010573">
    <property type="entry name" value="MFS_Str1/Tri12-like"/>
</dbReference>
<evidence type="ECO:0000313" key="8">
    <source>
        <dbReference type="EMBL" id="KAK8024611.1"/>
    </source>
</evidence>
<keyword evidence="4 6" id="KW-1133">Transmembrane helix</keyword>
<accession>A0ABR1S304</accession>
<dbReference type="InterPro" id="IPR005829">
    <property type="entry name" value="Sugar_transporter_CS"/>
</dbReference>
<evidence type="ECO:0000256" key="3">
    <source>
        <dbReference type="ARBA" id="ARBA00022692"/>
    </source>
</evidence>
<feature type="transmembrane region" description="Helical" evidence="6">
    <location>
        <begin position="142"/>
        <end position="163"/>
    </location>
</feature>
<feature type="transmembrane region" description="Helical" evidence="6">
    <location>
        <begin position="290"/>
        <end position="307"/>
    </location>
</feature>
<dbReference type="InterPro" id="IPR036259">
    <property type="entry name" value="MFS_trans_sf"/>
</dbReference>
<feature type="transmembrane region" description="Helical" evidence="6">
    <location>
        <begin position="118"/>
        <end position="136"/>
    </location>
</feature>
<dbReference type="SUPFAM" id="SSF103473">
    <property type="entry name" value="MFS general substrate transporter"/>
    <property type="match status" value="2"/>
</dbReference>
<feature type="transmembrane region" description="Helical" evidence="6">
    <location>
        <begin position="384"/>
        <end position="407"/>
    </location>
</feature>
<feature type="transmembrane region" description="Helical" evidence="6">
    <location>
        <begin position="256"/>
        <end position="278"/>
    </location>
</feature>
<evidence type="ECO:0000256" key="4">
    <source>
        <dbReference type="ARBA" id="ARBA00022989"/>
    </source>
</evidence>
<keyword evidence="5 6" id="KW-0472">Membrane</keyword>
<comment type="caution">
    <text evidence="8">The sequence shown here is derived from an EMBL/GenBank/DDBJ whole genome shotgun (WGS) entry which is preliminary data.</text>
</comment>
<keyword evidence="9" id="KW-1185">Reference proteome</keyword>
<feature type="domain" description="Major facilitator superfamily (MFS) profile" evidence="7">
    <location>
        <begin position="52"/>
        <end position="574"/>
    </location>
</feature>
<evidence type="ECO:0000256" key="2">
    <source>
        <dbReference type="ARBA" id="ARBA00022448"/>
    </source>
</evidence>
<dbReference type="PANTHER" id="PTHR23501">
    <property type="entry name" value="MAJOR FACILITATOR SUPERFAMILY"/>
    <property type="match status" value="1"/>
</dbReference>
<evidence type="ECO:0000313" key="9">
    <source>
        <dbReference type="Proteomes" id="UP001444661"/>
    </source>
</evidence>
<keyword evidence="2" id="KW-0813">Transport</keyword>
<dbReference type="PROSITE" id="PS50850">
    <property type="entry name" value="MFS"/>
    <property type="match status" value="1"/>
</dbReference>
<feature type="transmembrane region" description="Helical" evidence="6">
    <location>
        <begin position="343"/>
        <end position="364"/>
    </location>
</feature>
<dbReference type="Gene3D" id="1.20.1250.20">
    <property type="entry name" value="MFS general substrate transporter like domains"/>
    <property type="match status" value="1"/>
</dbReference>
<evidence type="ECO:0000256" key="1">
    <source>
        <dbReference type="ARBA" id="ARBA00004141"/>
    </source>
</evidence>
<dbReference type="PANTHER" id="PTHR23501:SF109">
    <property type="entry name" value="MAJOR FACILITATOR SUPERFAMILY (MFS) PROFILE DOMAIN-CONTAINING PROTEIN-RELATED"/>
    <property type="match status" value="1"/>
</dbReference>
<gene>
    <name evidence="8" type="ORF">PG993_012677</name>
</gene>
<dbReference type="Pfam" id="PF06609">
    <property type="entry name" value="TRI12"/>
    <property type="match status" value="2"/>
</dbReference>
<evidence type="ECO:0000256" key="5">
    <source>
        <dbReference type="ARBA" id="ARBA00023136"/>
    </source>
</evidence>
<feature type="transmembrane region" description="Helical" evidence="6">
    <location>
        <begin position="50"/>
        <end position="68"/>
    </location>
</feature>
<comment type="subcellular location">
    <subcellularLocation>
        <location evidence="1">Membrane</location>
        <topology evidence="1">Multi-pass membrane protein</topology>
    </subcellularLocation>
</comment>
<protein>
    <submittedName>
        <fullName evidence="8">Trichothecene efflux pump</fullName>
    </submittedName>
</protein>
<dbReference type="PROSITE" id="PS00216">
    <property type="entry name" value="SUGAR_TRANSPORT_1"/>
    <property type="match status" value="1"/>
</dbReference>
<proteinExistence type="predicted"/>
<dbReference type="InterPro" id="IPR020846">
    <property type="entry name" value="MFS_dom"/>
</dbReference>
<feature type="transmembrane region" description="Helical" evidence="6">
    <location>
        <begin position="175"/>
        <end position="197"/>
    </location>
</feature>
<feature type="transmembrane region" description="Helical" evidence="6">
    <location>
        <begin position="217"/>
        <end position="235"/>
    </location>
</feature>
<dbReference type="EMBL" id="JAQQWK010000011">
    <property type="protein sequence ID" value="KAK8024611.1"/>
    <property type="molecule type" value="Genomic_DNA"/>
</dbReference>
<keyword evidence="3 6" id="KW-0812">Transmembrane</keyword>
<feature type="transmembrane region" description="Helical" evidence="6">
    <location>
        <begin position="88"/>
        <end position="106"/>
    </location>
</feature>
<sequence length="598" mass="62946">MDSPKDATSERAERVVEKTHIDGTVDFVSADVLGGDVENLPAGYFRSPQFIGTVVATCTASICAYLSWVMPANTLSLIDADLGPSNDIGWVGTAYLLGNGIGFLLVGRLSDIFGRRWMVLACNSLSIVGCVLGAAAPSVGALIAATLLNGFAAAGQLSHQVILGELVPNRLRGPIVTLVFLSSLPFAVFGPAIARLFILNTSSGQKGSRVGGWRWSFYLGIIFSVVTVALYAVFYHPPRYEQLHVRGRTKWQQVRALDFGGLFLFCAGMTLFLVGLSWGGTTYPWRSAPVLATLIIGIVVLVAFGFYEQYVAGARDGGGHGRGGGGGSSSAIMPPRIFRNVEYVAIVMIAALSAMVYFSMTVLWPTLITHVFGASVMDVGWQSSVVGGGVLLGQTIGGLTISCGFGVRRGVYREPGGRRRARGHTGVIVLGIFATVAVGIVDNIAFPGVTLLFDACDIGLAAGALASIRSMGGAVAQALYVSVLNTRLAGHLAADVGPAAIRAGLPETSLSALFAAIKVDDFSEVPGATREVVDVVEAVVRDSYVASFKVVFYATIPFGVLLVAFACLVPDMDKYLTGNVARRLQNKDAERGTPSNSD</sequence>
<evidence type="ECO:0000259" key="7">
    <source>
        <dbReference type="PROSITE" id="PS50850"/>
    </source>
</evidence>
<name>A0ABR1S304_9PEZI</name>
<feature type="transmembrane region" description="Helical" evidence="6">
    <location>
        <begin position="427"/>
        <end position="446"/>
    </location>
</feature>
<organism evidence="8 9">
    <name type="scientific">Apiospora rasikravindrae</name>
    <dbReference type="NCBI Taxonomy" id="990691"/>
    <lineage>
        <taxon>Eukaryota</taxon>
        <taxon>Fungi</taxon>
        <taxon>Dikarya</taxon>
        <taxon>Ascomycota</taxon>
        <taxon>Pezizomycotina</taxon>
        <taxon>Sordariomycetes</taxon>
        <taxon>Xylariomycetidae</taxon>
        <taxon>Amphisphaeriales</taxon>
        <taxon>Apiosporaceae</taxon>
        <taxon>Apiospora</taxon>
    </lineage>
</organism>
<reference evidence="8 9" key="1">
    <citation type="submission" date="2023-01" db="EMBL/GenBank/DDBJ databases">
        <title>Analysis of 21 Apiospora genomes using comparative genomics revels a genus with tremendous synthesis potential of carbohydrate active enzymes and secondary metabolites.</title>
        <authorList>
            <person name="Sorensen T."/>
        </authorList>
    </citation>
    <scope>NUCLEOTIDE SEQUENCE [LARGE SCALE GENOMIC DNA]</scope>
    <source>
        <strain evidence="8 9">CBS 33761</strain>
    </source>
</reference>
<dbReference type="Proteomes" id="UP001444661">
    <property type="component" value="Unassembled WGS sequence"/>
</dbReference>